<dbReference type="SUPFAM" id="SSF52949">
    <property type="entry name" value="Macro domain-like"/>
    <property type="match status" value="1"/>
</dbReference>
<dbReference type="NCBIfam" id="TIGR02452">
    <property type="entry name" value="TIGR02452 family protein"/>
    <property type="match status" value="1"/>
</dbReference>
<evidence type="ECO:0000259" key="2">
    <source>
        <dbReference type="Pfam" id="PF10021"/>
    </source>
</evidence>
<dbReference type="EMBL" id="BONE01000003">
    <property type="protein sequence ID" value="GIF71012.1"/>
    <property type="molecule type" value="Genomic_DNA"/>
</dbReference>
<dbReference type="InterPro" id="IPR012664">
    <property type="entry name" value="CHP02452"/>
</dbReference>
<dbReference type="Pfam" id="PF10021">
    <property type="entry name" value="PARG_cat_microb"/>
    <property type="match status" value="1"/>
</dbReference>
<dbReference type="RefSeq" id="WP_203710513.1">
    <property type="nucleotide sequence ID" value="NZ_BONE01000003.1"/>
</dbReference>
<reference evidence="3 4" key="1">
    <citation type="submission" date="2021-01" db="EMBL/GenBank/DDBJ databases">
        <title>Whole genome shotgun sequence of Asanoa siamensis NBRC 107932.</title>
        <authorList>
            <person name="Komaki H."/>
            <person name="Tamura T."/>
        </authorList>
    </citation>
    <scope>NUCLEOTIDE SEQUENCE [LARGE SCALE GENOMIC DNA]</scope>
    <source>
        <strain evidence="3 4">NBRC 107932</strain>
    </source>
</reference>
<keyword evidence="4" id="KW-1185">Reference proteome</keyword>
<dbReference type="Gene3D" id="3.40.220.10">
    <property type="entry name" value="Leucine Aminopeptidase, subunit E, domain 1"/>
    <property type="match status" value="1"/>
</dbReference>
<dbReference type="Proteomes" id="UP000604117">
    <property type="component" value="Unassembled WGS sequence"/>
</dbReference>
<dbReference type="PIRSF" id="PIRSF014899">
    <property type="entry name" value="UCP014899"/>
    <property type="match status" value="1"/>
</dbReference>
<protein>
    <submittedName>
        <fullName evidence="3">TIGR02452 family protein</fullName>
    </submittedName>
</protein>
<dbReference type="PANTHER" id="PTHR35596:SF1">
    <property type="entry name" value="MICROBIAL-TYPE PARG CATALYTIC DOMAIN-CONTAINING PROTEIN"/>
    <property type="match status" value="1"/>
</dbReference>
<organism evidence="3 4">
    <name type="scientific">Asanoa siamensis</name>
    <dbReference type="NCBI Taxonomy" id="926357"/>
    <lineage>
        <taxon>Bacteria</taxon>
        <taxon>Bacillati</taxon>
        <taxon>Actinomycetota</taxon>
        <taxon>Actinomycetes</taxon>
        <taxon>Micromonosporales</taxon>
        <taxon>Micromonosporaceae</taxon>
        <taxon>Asanoa</taxon>
    </lineage>
</organism>
<sequence length="271" mass="28796">MNRAERIAVAQQTLEVIAAGGYARDDGSWVDIAAATAAAVSGTTSYPPQAPPPSVSASLGSTTEITVTDETTITAARRLSASGLRTGALNFASARHPGGGFRTGAQAQEESLARSSALVACLEGNPMYAHHNRVRDPFYSDHMIFSPDVPFFRDDPGALLNEPFTCSIVTSPAVNAAVVRRQHAARVADIEPTMRHRAARIFDVAAYHGLEALVLGAWGCGVFANDPTLIADIFAHALRTDYRGLFRTVTFAVYDTTAGKQVATAFRDSLT</sequence>
<feature type="region of interest" description="Disordered" evidence="1">
    <location>
        <begin position="42"/>
        <end position="62"/>
    </location>
</feature>
<gene>
    <name evidence="3" type="ORF">Asi02nite_05300</name>
</gene>
<evidence type="ECO:0000313" key="3">
    <source>
        <dbReference type="EMBL" id="GIF71012.1"/>
    </source>
</evidence>
<feature type="domain" description="Microbial-type PARG catalytic" evidence="2">
    <location>
        <begin position="10"/>
        <end position="154"/>
    </location>
</feature>
<evidence type="ECO:0000313" key="4">
    <source>
        <dbReference type="Proteomes" id="UP000604117"/>
    </source>
</evidence>
<dbReference type="InterPro" id="IPR043472">
    <property type="entry name" value="Macro_dom-like"/>
</dbReference>
<name>A0ABQ4CI79_9ACTN</name>
<dbReference type="InterPro" id="IPR019261">
    <property type="entry name" value="PARG_cat_microbial"/>
</dbReference>
<comment type="caution">
    <text evidence="3">The sequence shown here is derived from an EMBL/GenBank/DDBJ whole genome shotgun (WGS) entry which is preliminary data.</text>
</comment>
<dbReference type="PANTHER" id="PTHR35596">
    <property type="entry name" value="DUF2263 DOMAIN-CONTAINING PROTEIN"/>
    <property type="match status" value="1"/>
</dbReference>
<evidence type="ECO:0000256" key="1">
    <source>
        <dbReference type="SAM" id="MobiDB-lite"/>
    </source>
</evidence>
<accession>A0ABQ4CI79</accession>
<proteinExistence type="predicted"/>